<name>D1NW97_9BIFI</name>
<dbReference type="Proteomes" id="UP000003656">
    <property type="component" value="Unassembled WGS sequence"/>
</dbReference>
<gene>
    <name evidence="2" type="ORF">BGLCM_0105</name>
    <name evidence="1" type="ORF">BIFGAL_04144</name>
</gene>
<dbReference type="GO" id="GO:0005524">
    <property type="term" value="F:ATP binding"/>
    <property type="evidence" value="ECO:0007669"/>
    <property type="project" value="UniProtKB-KW"/>
</dbReference>
<protein>
    <submittedName>
        <fullName evidence="2">Putative ATP-binding protein</fullName>
    </submittedName>
</protein>
<reference evidence="2 4" key="2">
    <citation type="submission" date="2014-03" db="EMBL/GenBank/DDBJ databases">
        <title>Genomics of Bifidobacteria.</title>
        <authorList>
            <person name="Ventura M."/>
            <person name="Milani C."/>
            <person name="Lugli G.A."/>
        </authorList>
    </citation>
    <scope>NUCLEOTIDE SEQUENCE [LARGE SCALE GENOMIC DNA]</scope>
    <source>
        <strain evidence="2 4">LMG 11596</strain>
    </source>
</reference>
<evidence type="ECO:0000313" key="2">
    <source>
        <dbReference type="EMBL" id="KFI60085.1"/>
    </source>
</evidence>
<evidence type="ECO:0000313" key="3">
    <source>
        <dbReference type="Proteomes" id="UP000003656"/>
    </source>
</evidence>
<evidence type="ECO:0000313" key="1">
    <source>
        <dbReference type="EMBL" id="EFA22383.1"/>
    </source>
</evidence>
<keyword evidence="2" id="KW-0547">Nucleotide-binding</keyword>
<evidence type="ECO:0000313" key="4">
    <source>
        <dbReference type="Proteomes" id="UP000029074"/>
    </source>
</evidence>
<accession>D1NW97</accession>
<dbReference type="EMBL" id="JGYW01000001">
    <property type="protein sequence ID" value="KFI60085.1"/>
    <property type="molecule type" value="Genomic_DNA"/>
</dbReference>
<reference evidence="1 3" key="1">
    <citation type="submission" date="2009-11" db="EMBL/GenBank/DDBJ databases">
        <authorList>
            <person name="Weinstock G."/>
            <person name="Sodergren E."/>
            <person name="Clifton S."/>
            <person name="Fulton L."/>
            <person name="Fulton B."/>
            <person name="Courtney L."/>
            <person name="Fronick C."/>
            <person name="Harrison M."/>
            <person name="Strong C."/>
            <person name="Farmer C."/>
            <person name="Delahaunty K."/>
            <person name="Markovic C."/>
            <person name="Hall O."/>
            <person name="Minx P."/>
            <person name="Tomlinson C."/>
            <person name="Mitreva M."/>
            <person name="Nelson J."/>
            <person name="Hou S."/>
            <person name="Wollam A."/>
            <person name="Pepin K.H."/>
            <person name="Johnson M."/>
            <person name="Bhonagiri V."/>
            <person name="Nash W.E."/>
            <person name="Warren W."/>
            <person name="Chinwalla A."/>
            <person name="Mardis E.R."/>
            <person name="Wilson R.K."/>
        </authorList>
    </citation>
    <scope>NUCLEOTIDE SEQUENCE [LARGE SCALE GENOMIC DNA]</scope>
    <source>
        <strain evidence="1 3">DSM 20093</strain>
    </source>
</reference>
<sequence length="71" mass="8184">MEFLMQSGFEEVVPIEVKSGDNVRPTSLRRFMQRAQTPFGVRVSAKNFGFEDRVFSVPLYAMFCLSRDMTV</sequence>
<dbReference type="STRING" id="561180.BIFGAL_04144"/>
<keyword evidence="4" id="KW-1185">Reference proteome</keyword>
<dbReference type="EMBL" id="ABXB03000004">
    <property type="protein sequence ID" value="EFA22383.1"/>
    <property type="molecule type" value="Genomic_DNA"/>
</dbReference>
<keyword evidence="2" id="KW-0067">ATP-binding</keyword>
<organism evidence="1 3">
    <name type="scientific">Bifidobacterium gallicum DSM 20093 = LMG 11596</name>
    <dbReference type="NCBI Taxonomy" id="561180"/>
    <lineage>
        <taxon>Bacteria</taxon>
        <taxon>Bacillati</taxon>
        <taxon>Actinomycetota</taxon>
        <taxon>Actinomycetes</taxon>
        <taxon>Bifidobacteriales</taxon>
        <taxon>Bifidobacteriaceae</taxon>
        <taxon>Bifidobacterium</taxon>
    </lineage>
</organism>
<dbReference type="Proteomes" id="UP000029074">
    <property type="component" value="Unassembled WGS sequence"/>
</dbReference>
<proteinExistence type="predicted"/>
<dbReference type="eggNOG" id="COG1373">
    <property type="taxonomic scope" value="Bacteria"/>
</dbReference>
<dbReference type="AlphaFoldDB" id="D1NW97"/>
<comment type="caution">
    <text evidence="1">The sequence shown here is derived from an EMBL/GenBank/DDBJ whole genome shotgun (WGS) entry which is preliminary data.</text>
</comment>